<dbReference type="Pfam" id="PF00271">
    <property type="entry name" value="Helicase_C"/>
    <property type="match status" value="1"/>
</dbReference>
<dbReference type="InterPro" id="IPR027417">
    <property type="entry name" value="P-loop_NTPase"/>
</dbReference>
<dbReference type="InterPro" id="IPR001650">
    <property type="entry name" value="Helicase_C-like"/>
</dbReference>
<dbReference type="GO" id="GO:0004386">
    <property type="term" value="F:helicase activity"/>
    <property type="evidence" value="ECO:0007669"/>
    <property type="project" value="UniProtKB-KW"/>
</dbReference>
<protein>
    <submittedName>
        <fullName evidence="7">Helicase domain protein</fullName>
    </submittedName>
</protein>
<dbReference type="PROSITE" id="PS51192">
    <property type="entry name" value="HELICASE_ATP_BIND_1"/>
    <property type="match status" value="1"/>
</dbReference>
<dbReference type="SUPFAM" id="SSF52540">
    <property type="entry name" value="P-loop containing nucleoside triphosphate hydrolases"/>
    <property type="match status" value="2"/>
</dbReference>
<proteinExistence type="predicted"/>
<reference evidence="7 8" key="1">
    <citation type="journal article" date="2016" name="PLoS ONE">
        <title>Complete Genome Sequence and Comparative Genomics of a Novel Myxobacterium Myxococcus hansupus.</title>
        <authorList>
            <person name="Sharma G."/>
            <person name="Narwani T."/>
            <person name="Subramanian S."/>
        </authorList>
    </citation>
    <scope>NUCLEOTIDE SEQUENCE [LARGE SCALE GENOMIC DNA]</scope>
    <source>
        <strain evidence="8">mixupus</strain>
    </source>
</reference>
<evidence type="ECO:0000259" key="6">
    <source>
        <dbReference type="PROSITE" id="PS51194"/>
    </source>
</evidence>
<dbReference type="InterPro" id="IPR038718">
    <property type="entry name" value="SNF2-like_sf"/>
</dbReference>
<keyword evidence="8" id="KW-1185">Reference proteome</keyword>
<dbReference type="PATRIC" id="fig|1297742.4.peg.4949"/>
<feature type="domain" description="Helicase ATP-binding" evidence="5">
    <location>
        <begin position="131"/>
        <end position="313"/>
    </location>
</feature>
<dbReference type="GO" id="GO:0016787">
    <property type="term" value="F:hydrolase activity"/>
    <property type="evidence" value="ECO:0007669"/>
    <property type="project" value="UniProtKB-KW"/>
</dbReference>
<dbReference type="Gene3D" id="3.40.50.300">
    <property type="entry name" value="P-loop containing nucleotide triphosphate hydrolases"/>
    <property type="match status" value="1"/>
</dbReference>
<organism evidence="7 8">
    <name type="scientific">Pseudomyxococcus hansupus</name>
    <dbReference type="NCBI Taxonomy" id="1297742"/>
    <lineage>
        <taxon>Bacteria</taxon>
        <taxon>Pseudomonadati</taxon>
        <taxon>Myxococcota</taxon>
        <taxon>Myxococcia</taxon>
        <taxon>Myxococcales</taxon>
        <taxon>Cystobacterineae</taxon>
        <taxon>Myxococcaceae</taxon>
        <taxon>Pseudomyxococcus</taxon>
    </lineage>
</organism>
<dbReference type="PANTHER" id="PTHR45766">
    <property type="entry name" value="DNA ANNEALING HELICASE AND ENDONUCLEASE ZRANB3 FAMILY MEMBER"/>
    <property type="match status" value="1"/>
</dbReference>
<dbReference type="CDD" id="cd18793">
    <property type="entry name" value="SF2_C_SNF"/>
    <property type="match status" value="1"/>
</dbReference>
<feature type="domain" description="Helicase C-terminal" evidence="6">
    <location>
        <begin position="511"/>
        <end position="681"/>
    </location>
</feature>
<dbReference type="GO" id="GO:0005524">
    <property type="term" value="F:ATP binding"/>
    <property type="evidence" value="ECO:0007669"/>
    <property type="project" value="UniProtKB-KW"/>
</dbReference>
<keyword evidence="4" id="KW-0067">ATP-binding</keyword>
<dbReference type="STRING" id="1297742.A176_004903"/>
<dbReference type="PANTHER" id="PTHR45766:SF6">
    <property type="entry name" value="SWI_SNF-RELATED MATRIX-ASSOCIATED ACTIN-DEPENDENT REGULATOR OF CHROMATIN SUBFAMILY A-LIKE PROTEIN 1"/>
    <property type="match status" value="1"/>
</dbReference>
<gene>
    <name evidence="7" type="ORF">A176_004903</name>
</gene>
<evidence type="ECO:0000259" key="5">
    <source>
        <dbReference type="PROSITE" id="PS51192"/>
    </source>
</evidence>
<dbReference type="PROSITE" id="PS51194">
    <property type="entry name" value="HELICASE_CTER"/>
    <property type="match status" value="1"/>
</dbReference>
<dbReference type="Pfam" id="PF00176">
    <property type="entry name" value="SNF2-rel_dom"/>
    <property type="match status" value="1"/>
</dbReference>
<dbReference type="SMART" id="SM00487">
    <property type="entry name" value="DEXDc"/>
    <property type="match status" value="1"/>
</dbReference>
<evidence type="ECO:0000256" key="4">
    <source>
        <dbReference type="ARBA" id="ARBA00022840"/>
    </source>
</evidence>
<evidence type="ECO:0000256" key="1">
    <source>
        <dbReference type="ARBA" id="ARBA00022741"/>
    </source>
</evidence>
<dbReference type="InterPro" id="IPR000330">
    <property type="entry name" value="SNF2_N"/>
</dbReference>
<keyword evidence="2" id="KW-0378">Hydrolase</keyword>
<evidence type="ECO:0000313" key="8">
    <source>
        <dbReference type="Proteomes" id="UP000009026"/>
    </source>
</evidence>
<evidence type="ECO:0000313" key="7">
    <source>
        <dbReference type="EMBL" id="AKQ67991.1"/>
    </source>
</evidence>
<dbReference type="InterPro" id="IPR049730">
    <property type="entry name" value="SNF2/RAD54-like_C"/>
</dbReference>
<keyword evidence="1" id="KW-0547">Nucleotide-binding</keyword>
<dbReference type="InterPro" id="IPR014001">
    <property type="entry name" value="Helicase_ATP-bd"/>
</dbReference>
<evidence type="ECO:0000256" key="2">
    <source>
        <dbReference type="ARBA" id="ARBA00022801"/>
    </source>
</evidence>
<dbReference type="SMART" id="SM00490">
    <property type="entry name" value="HELICc"/>
    <property type="match status" value="1"/>
</dbReference>
<dbReference type="EMBL" id="CP012109">
    <property type="protein sequence ID" value="AKQ67991.1"/>
    <property type="molecule type" value="Genomic_DNA"/>
</dbReference>
<dbReference type="AlphaFoldDB" id="A0A0H4WX80"/>
<sequence>MLRDFAPVPIAPMPCAGDIAQVRHRQYLVNEVIAPSDVREQHTLVRLTCLDDDAQGRSLSVLWERELAARVVRPEQGGLGTPARFDEPRHFAAYLHALKWSSVTATDARLFQAPFRAGIHLMNHQLTPLKKALELPRVNLFIADDVGLGKTIEAGLVLQELILRQRVDRVLIVCPASVTLQWRDEMERRFGLRFEIFNSEFVSRRRQERGFQVPVWATHSRFIVSYQTLRRSEYFEPLKTLLEEKGHHKSLLVLDEAHVVAPASASRYAIDTETTRSIRSLAERFEHRLFLSATPHNGHSNSFSALLEMLDPQRFTRGTRVRESQLAPVMVRRLKGDLRALGSSQRYPERHVVGVRLTHDSGRWHAEWLAPDGKAVEQRVDLGEAPAPELELSQKLARYTELMAPGTKQGRLVFINLQKRLLSSIEAFHRTLSVHAAAFGAGALAPDGGALTGDTAPESEEHGEPDDALELSFAETIREHSQELSASVQARKLLDDMLKLSARHRTARDAKLRALLHWIREHQCPLTRGAAWKPRRVILFTEYGDTLRYLKEQLAAAFEGTQRGDERILTLTGGIDDVKRAEVQAAFNGSMEEFPVRVLLATDAAREGINLQGHCADLFHIDVPWNPSRMEQRNGRIDRALQPASTVRCGYFVYGQRSEDAVLDTLARKVETITRELGSLGCVLMDQMHDALASGITKGTLERLSRAATSTRTEVTKRELESQRTLQSLRKELDAIGELRERSGKVMDFNPVLLRDALDVGFELAGAGRLERESITEQGRTLEAWKVPALPASWNTTLDAIRPRRERDEAAWEWRKRPLSPVVFEAPPGVSSKLVHLHLSHPLVQRVLQRFLAQGFSANDLSRVSVVQTQRDAVARVIVFGRLSLFGEGAARLHDEVVSVSARWLDGGGRGHLKPFADDADRKAIDQLETTLAEAPALSSIPKAVQKRLLASVESDFSKLWPAIEEQASVREQGARKKLAARGASEAKALTQILLTQREAIQEALSAQLELKLDARAEQDQWRRDKVHLEQRLAALGRELVEQPESLRATYAVRVARLVPVGMVYLWPGAR</sequence>
<dbReference type="InterPro" id="IPR057342">
    <property type="entry name" value="DEXDc_RapA"/>
</dbReference>
<accession>A0A0H4WX80</accession>
<name>A0A0H4WX80_9BACT</name>
<dbReference type="eggNOG" id="COG0553">
    <property type="taxonomic scope" value="Bacteria"/>
</dbReference>
<dbReference type="Gene3D" id="3.40.50.10810">
    <property type="entry name" value="Tandem AAA-ATPase domain"/>
    <property type="match status" value="1"/>
</dbReference>
<dbReference type="CDD" id="cd18011">
    <property type="entry name" value="DEXDc_RapA"/>
    <property type="match status" value="1"/>
</dbReference>
<keyword evidence="3 7" id="KW-0347">Helicase</keyword>
<dbReference type="KEGG" id="mym:A176_004903"/>
<dbReference type="Proteomes" id="UP000009026">
    <property type="component" value="Chromosome"/>
</dbReference>
<evidence type="ECO:0000256" key="3">
    <source>
        <dbReference type="ARBA" id="ARBA00022806"/>
    </source>
</evidence>
<dbReference type="NCBIfam" id="NF038317">
    <property type="entry name" value="DISARM_DrmD"/>
    <property type="match status" value="1"/>
</dbReference>